<reference evidence="2" key="1">
    <citation type="journal article" date="2014" name="Int. J. Syst. Evol. Microbiol.">
        <title>Complete genome sequence of Corynebacterium casei LMG S-19264T (=DSM 44701T), isolated from a smear-ripened cheese.</title>
        <authorList>
            <consortium name="US DOE Joint Genome Institute (JGI-PGF)"/>
            <person name="Walter F."/>
            <person name="Albersmeier A."/>
            <person name="Kalinowski J."/>
            <person name="Ruckert C."/>
        </authorList>
    </citation>
    <scope>NUCLEOTIDE SEQUENCE</scope>
    <source>
        <strain evidence="2">CGMCC 1.12813</strain>
    </source>
</reference>
<evidence type="ECO:0000313" key="2">
    <source>
        <dbReference type="EMBL" id="GGB00427.1"/>
    </source>
</evidence>
<keyword evidence="1" id="KW-0472">Membrane</keyword>
<reference evidence="2" key="2">
    <citation type="submission" date="2020-09" db="EMBL/GenBank/DDBJ databases">
        <authorList>
            <person name="Sun Q."/>
            <person name="Zhou Y."/>
        </authorList>
    </citation>
    <scope>NUCLEOTIDE SEQUENCE</scope>
    <source>
        <strain evidence="2">CGMCC 1.12813</strain>
    </source>
</reference>
<dbReference type="AlphaFoldDB" id="A0A916SH03"/>
<accession>A0A916SH03</accession>
<dbReference type="Proteomes" id="UP000606922">
    <property type="component" value="Unassembled WGS sequence"/>
</dbReference>
<gene>
    <name evidence="2" type="ORF">GCM10010979_13620</name>
</gene>
<keyword evidence="3" id="KW-1185">Reference proteome</keyword>
<comment type="caution">
    <text evidence="2">The sequence shown here is derived from an EMBL/GenBank/DDBJ whole genome shotgun (WGS) entry which is preliminary data.</text>
</comment>
<organism evidence="2 3">
    <name type="scientific">Conyzicola nivalis</name>
    <dbReference type="NCBI Taxonomy" id="1477021"/>
    <lineage>
        <taxon>Bacteria</taxon>
        <taxon>Bacillati</taxon>
        <taxon>Actinomycetota</taxon>
        <taxon>Actinomycetes</taxon>
        <taxon>Micrococcales</taxon>
        <taxon>Microbacteriaceae</taxon>
        <taxon>Conyzicola</taxon>
    </lineage>
</organism>
<keyword evidence="1" id="KW-1133">Transmembrane helix</keyword>
<name>A0A916SH03_9MICO</name>
<sequence>MILSPDALRAWLVNTGIMTQTAAPPRSLAGRIITNLFVTIGVLATIAALIAGGLTLVFASGNFPAEGARNAFIDHADDIAGVASVTADVGSSNLEQPSNVDAIVTLDRGCSIDDLERTLDDVTTQLPDTDADVQVHPVVVCGDLSVGASAVAKVTRERMAMLRELLALPGATGAAVVYPQPIYDRFVDSGINGVTLAVRVATRDALVPTAKHLLAHPPLDVSMPTVVVDAGSAELSGLVGHHAGSLASRISINGDTTTHDQLLGAVDAMAEIALRTSATVTTTETTLEVEVGTADEARAVNAILADSGADVTRSNVTITP</sequence>
<keyword evidence="1" id="KW-0812">Transmembrane</keyword>
<evidence type="ECO:0000313" key="3">
    <source>
        <dbReference type="Proteomes" id="UP000606922"/>
    </source>
</evidence>
<proteinExistence type="predicted"/>
<protein>
    <submittedName>
        <fullName evidence="2">Uncharacterized protein</fullName>
    </submittedName>
</protein>
<dbReference type="EMBL" id="BMGB01000001">
    <property type="protein sequence ID" value="GGB00427.1"/>
    <property type="molecule type" value="Genomic_DNA"/>
</dbReference>
<evidence type="ECO:0000256" key="1">
    <source>
        <dbReference type="SAM" id="Phobius"/>
    </source>
</evidence>
<feature type="transmembrane region" description="Helical" evidence="1">
    <location>
        <begin position="36"/>
        <end position="59"/>
    </location>
</feature>